<keyword evidence="1" id="KW-0472">Membrane</keyword>
<evidence type="ECO:0000313" key="3">
    <source>
        <dbReference type="Proteomes" id="UP000178764"/>
    </source>
</evidence>
<organism evidence="2 3">
    <name type="scientific">Candidatus Berkelbacteria bacterium RBG_13_40_8</name>
    <dbReference type="NCBI Taxonomy" id="1797467"/>
    <lineage>
        <taxon>Bacteria</taxon>
        <taxon>Candidatus Berkelbacteria</taxon>
    </lineage>
</organism>
<name>A0A1F5DPM7_9BACT</name>
<evidence type="ECO:0000313" key="2">
    <source>
        <dbReference type="EMBL" id="OGD57129.1"/>
    </source>
</evidence>
<accession>A0A1F5DPM7</accession>
<keyword evidence="1" id="KW-1133">Transmembrane helix</keyword>
<reference evidence="2 3" key="1">
    <citation type="journal article" date="2016" name="Nat. Commun.">
        <title>Thousands of microbial genomes shed light on interconnected biogeochemical processes in an aquifer system.</title>
        <authorList>
            <person name="Anantharaman K."/>
            <person name="Brown C.T."/>
            <person name="Hug L.A."/>
            <person name="Sharon I."/>
            <person name="Castelle C.J."/>
            <person name="Probst A.J."/>
            <person name="Thomas B.C."/>
            <person name="Singh A."/>
            <person name="Wilkins M.J."/>
            <person name="Karaoz U."/>
            <person name="Brodie E.L."/>
            <person name="Williams K.H."/>
            <person name="Hubbard S.S."/>
            <person name="Banfield J.F."/>
        </authorList>
    </citation>
    <scope>NUCLEOTIDE SEQUENCE [LARGE SCALE GENOMIC DNA]</scope>
</reference>
<proteinExistence type="predicted"/>
<protein>
    <submittedName>
        <fullName evidence="2">Uncharacterized protein</fullName>
    </submittedName>
</protein>
<comment type="caution">
    <text evidence="2">The sequence shown here is derived from an EMBL/GenBank/DDBJ whole genome shotgun (WGS) entry which is preliminary data.</text>
</comment>
<feature type="transmembrane region" description="Helical" evidence="1">
    <location>
        <begin position="15"/>
        <end position="37"/>
    </location>
</feature>
<gene>
    <name evidence="2" type="ORF">A2V71_01695</name>
</gene>
<dbReference type="Proteomes" id="UP000178764">
    <property type="component" value="Unassembled WGS sequence"/>
</dbReference>
<evidence type="ECO:0000256" key="1">
    <source>
        <dbReference type="SAM" id="Phobius"/>
    </source>
</evidence>
<sequence length="326" mass="35539">MNQQPMQGPKPAVATWLWVVFGVVVVAGAAFFSWYFLMGPGKKTETTTTPTTTTTTDKTAGWKTYTNDTLGFSFKYPTTYTTKDSDKSLTGDAAGKEVFVGETSNLTEAKSVHVIVYPQASTYTLVAPDGMDITSISDTTVGGKTAKKYIGGDSNVYVVIANNRRYEIVVPTGLIKADLDNFTTMLSTFKFTTTTSTTTTSADLTYTNSTYGFTMTFPADWKGYKFKEATLEGITQTYYVEIPTTDKNATGDSTADKGYYSPFAISVYTLDQWAEVEASDGPKDTLITKDAKYAFGWSQANGVPPTDFTTAMSNEIKTIIASFKLK</sequence>
<dbReference type="AlphaFoldDB" id="A0A1F5DPM7"/>
<keyword evidence="1" id="KW-0812">Transmembrane</keyword>
<dbReference type="EMBL" id="MEZT01000005">
    <property type="protein sequence ID" value="OGD57129.1"/>
    <property type="molecule type" value="Genomic_DNA"/>
</dbReference>